<dbReference type="Pfam" id="PF00152">
    <property type="entry name" value="tRNA-synt_2"/>
    <property type="match status" value="1"/>
</dbReference>
<dbReference type="Pfam" id="PF01336">
    <property type="entry name" value="tRNA_anti-codon"/>
    <property type="match status" value="1"/>
</dbReference>
<evidence type="ECO:0000256" key="5">
    <source>
        <dbReference type="ARBA" id="ARBA00023146"/>
    </source>
</evidence>
<dbReference type="SUPFAM" id="SSF50249">
    <property type="entry name" value="Nucleic acid-binding proteins"/>
    <property type="match status" value="1"/>
</dbReference>
<name>A0A3B0MXZ4_THEAN</name>
<dbReference type="GO" id="GO:0003676">
    <property type="term" value="F:nucleic acid binding"/>
    <property type="evidence" value="ECO:0007669"/>
    <property type="project" value="InterPro"/>
</dbReference>
<keyword evidence="3" id="KW-0067">ATP-binding</keyword>
<organism evidence="9">
    <name type="scientific">Theileria annulata</name>
    <dbReference type="NCBI Taxonomy" id="5874"/>
    <lineage>
        <taxon>Eukaryota</taxon>
        <taxon>Sar</taxon>
        <taxon>Alveolata</taxon>
        <taxon>Apicomplexa</taxon>
        <taxon>Aconoidasida</taxon>
        <taxon>Piroplasmida</taxon>
        <taxon>Theileriidae</taxon>
        <taxon>Theileria</taxon>
    </lineage>
</organism>
<dbReference type="Gene3D" id="2.40.50.140">
    <property type="entry name" value="Nucleic acid-binding proteins"/>
    <property type="match status" value="1"/>
</dbReference>
<dbReference type="InterPro" id="IPR004364">
    <property type="entry name" value="Aa-tRNA-synt_II"/>
</dbReference>
<dbReference type="PANTHER" id="PTHR22594:SF34">
    <property type="entry name" value="ASPARAGINE--TRNA LIGASE, MITOCHONDRIAL-RELATED"/>
    <property type="match status" value="1"/>
</dbReference>
<keyword evidence="4" id="KW-0648">Protein biosynthesis</keyword>
<dbReference type="SUPFAM" id="SSF55681">
    <property type="entry name" value="Class II aaRS and biotin synthetases"/>
    <property type="match status" value="1"/>
</dbReference>
<dbReference type="PRINTS" id="PR01042">
    <property type="entry name" value="TRNASYNTHASP"/>
</dbReference>
<evidence type="ECO:0000313" key="8">
    <source>
        <dbReference type="EMBL" id="SVP88957.1"/>
    </source>
</evidence>
<dbReference type="Gene3D" id="3.30.930.10">
    <property type="entry name" value="Bira Bifunctional Protein, Domain 2"/>
    <property type="match status" value="1"/>
</dbReference>
<feature type="chain" id="PRO_5033366931" evidence="6">
    <location>
        <begin position="27"/>
        <end position="596"/>
    </location>
</feature>
<feature type="signal peptide" evidence="6">
    <location>
        <begin position="1"/>
        <end position="26"/>
    </location>
</feature>
<dbReference type="PROSITE" id="PS50862">
    <property type="entry name" value="AA_TRNA_LIGASE_II"/>
    <property type="match status" value="1"/>
</dbReference>
<evidence type="ECO:0000256" key="3">
    <source>
        <dbReference type="ARBA" id="ARBA00022840"/>
    </source>
</evidence>
<dbReference type="InterPro" id="IPR002312">
    <property type="entry name" value="Asp/Asn-tRNA-synth_IIb"/>
</dbReference>
<feature type="domain" description="Aminoacyl-transfer RNA synthetases class-II family profile" evidence="7">
    <location>
        <begin position="257"/>
        <end position="590"/>
    </location>
</feature>
<dbReference type="InterPro" id="IPR004365">
    <property type="entry name" value="NA-bd_OB_tRNA"/>
</dbReference>
<evidence type="ECO:0000259" key="7">
    <source>
        <dbReference type="PROSITE" id="PS50862"/>
    </source>
</evidence>
<keyword evidence="5 9" id="KW-0030">Aminoacyl-tRNA synthetase</keyword>
<keyword evidence="1" id="KW-0436">Ligase</keyword>
<keyword evidence="6" id="KW-0732">Signal</keyword>
<dbReference type="InterPro" id="IPR006195">
    <property type="entry name" value="aa-tRNA-synth_II"/>
</dbReference>
<dbReference type="VEuPathDB" id="PiroplasmaDB:TA05825"/>
<sequence>MFIFIIFCKIFVNLLVFIQPFSSASGFRPKFHNNLNTSFILCNFRENNSINDNFKQGVNHIFSLQDHVSFQCNNVGELDSVDNVSTSTDCKRINPLEKNSVTISELIQHLNMCKESNTPMDVPFTVNTRGFVQEIRRINSQNLYFIDINDGSTLANLQIVVNKANNFKELELLKNGDHIYASGTIDKRRGVPSERSLSDFDLYINHDNPEHKLKIHKYSENELENPVIPNIEYSDEYLRKYTHFRFRNKQFRSIIGIRSAIKSYIHEFFQSKNFTEVDTPCLTHMNCENLVPLTLKTPSDGTSLDNLGSENTEKNIPVNLSSTGQMELEFACYGLGKVWKIGPSFRAERSDTIRHANEFWMIEAELPDTTLKGMINLIQEMVRGCATYILQKHEDYVNYLNNFNDKYKDFLVHLVSIRYLIDFQSKANIKLITYDQAVNILNETDSGSDKLDKVFEWGKRLSEPQERRLLKHFDKDIIAITNFPESITPFYMKPTEGTINFDGSVNSKSTVENFDILAPFGYEIAGGSIREHEYEVLKRKMDERKVGGEDYEKYINLRKNIYLPHGGFGVGFDRLVMLMTMKENIKDVTPFPVTKV</sequence>
<protein>
    <submittedName>
        <fullName evidence="9">Asparaginyl-tRNA synthetase (Chloroplast/mitochondrial), putative</fullName>
    </submittedName>
</protein>
<dbReference type="GO" id="GO:0005524">
    <property type="term" value="F:ATP binding"/>
    <property type="evidence" value="ECO:0007669"/>
    <property type="project" value="UniProtKB-KW"/>
</dbReference>
<dbReference type="InterPro" id="IPR012340">
    <property type="entry name" value="NA-bd_OB-fold"/>
</dbReference>
<accession>A0A3B0MXZ4</accession>
<dbReference type="GO" id="GO:0006421">
    <property type="term" value="P:asparaginyl-tRNA aminoacylation"/>
    <property type="evidence" value="ECO:0007669"/>
    <property type="project" value="TreeGrafter"/>
</dbReference>
<dbReference type="GO" id="GO:0004812">
    <property type="term" value="F:aminoacyl-tRNA ligase activity"/>
    <property type="evidence" value="ECO:0007669"/>
    <property type="project" value="UniProtKB-KW"/>
</dbReference>
<dbReference type="PANTHER" id="PTHR22594">
    <property type="entry name" value="ASPARTYL/LYSYL-TRNA SYNTHETASE"/>
    <property type="match status" value="1"/>
</dbReference>
<evidence type="ECO:0000256" key="1">
    <source>
        <dbReference type="ARBA" id="ARBA00022598"/>
    </source>
</evidence>
<dbReference type="EMBL" id="UIVS01000001">
    <property type="protein sequence ID" value="SVP90099.1"/>
    <property type="molecule type" value="Genomic_DNA"/>
</dbReference>
<keyword evidence="2" id="KW-0547">Nucleotide-binding</keyword>
<dbReference type="EMBL" id="UIVT01000001">
    <property type="protein sequence ID" value="SVP88957.1"/>
    <property type="molecule type" value="Genomic_DNA"/>
</dbReference>
<dbReference type="InterPro" id="IPR045864">
    <property type="entry name" value="aa-tRNA-synth_II/BPL/LPL"/>
</dbReference>
<dbReference type="AlphaFoldDB" id="A0A3B0MXZ4"/>
<reference evidence="9" key="1">
    <citation type="submission" date="2018-07" db="EMBL/GenBank/DDBJ databases">
        <authorList>
            <person name="Quirk P.G."/>
            <person name="Krulwich T.A."/>
        </authorList>
    </citation>
    <scope>NUCLEOTIDE SEQUENCE</scope>
    <source>
        <strain evidence="9">Anand</strain>
    </source>
</reference>
<evidence type="ECO:0000256" key="2">
    <source>
        <dbReference type="ARBA" id="ARBA00022741"/>
    </source>
</evidence>
<proteinExistence type="predicted"/>
<evidence type="ECO:0000256" key="6">
    <source>
        <dbReference type="SAM" id="SignalP"/>
    </source>
</evidence>
<gene>
    <name evidence="8" type="ORF">TAT_000080900</name>
    <name evidence="9" type="ORF">TAV_000080300</name>
</gene>
<evidence type="ECO:0000256" key="4">
    <source>
        <dbReference type="ARBA" id="ARBA00022917"/>
    </source>
</evidence>
<evidence type="ECO:0000313" key="9">
    <source>
        <dbReference type="EMBL" id="SVP90099.1"/>
    </source>
</evidence>
<dbReference type="CDD" id="cd04318">
    <property type="entry name" value="EcAsnRS_like_N"/>
    <property type="match status" value="1"/>
</dbReference>